<organism evidence="2 3">
    <name type="scientific">Sulfurospirillum tamanense</name>
    <dbReference type="NCBI Taxonomy" id="2813362"/>
    <lineage>
        <taxon>Bacteria</taxon>
        <taxon>Pseudomonadati</taxon>
        <taxon>Campylobacterota</taxon>
        <taxon>Epsilonproteobacteria</taxon>
        <taxon>Campylobacterales</taxon>
        <taxon>Sulfurospirillaceae</taxon>
        <taxon>Sulfurospirillum</taxon>
    </lineage>
</organism>
<evidence type="ECO:0000313" key="2">
    <source>
        <dbReference type="EMBL" id="MBN2964087.1"/>
    </source>
</evidence>
<accession>A0ABS2WR34</accession>
<dbReference type="Proteomes" id="UP000703590">
    <property type="component" value="Unassembled WGS sequence"/>
</dbReference>
<sequence length="49" mass="5481">MRALLIVIMSLFFAGCATWQGIKQDSSDAAEWSKEKVNKGATYVKEKTE</sequence>
<reference evidence="2 3" key="2">
    <citation type="submission" date="2021-02" db="EMBL/GenBank/DDBJ databases">
        <title>Sulfurospirillum tamanensis sp. nov.</title>
        <authorList>
            <person name="Frolova A."/>
            <person name="Merkel A."/>
            <person name="Slobodkin A."/>
        </authorList>
    </citation>
    <scope>NUCLEOTIDE SEQUENCE [LARGE SCALE GENOMIC DNA]</scope>
    <source>
        <strain evidence="2 3">T05b</strain>
    </source>
</reference>
<feature type="signal peptide" evidence="1">
    <location>
        <begin position="1"/>
        <end position="19"/>
    </location>
</feature>
<comment type="caution">
    <text evidence="2">The sequence shown here is derived from an EMBL/GenBank/DDBJ whole genome shotgun (WGS) entry which is preliminary data.</text>
</comment>
<feature type="chain" id="PRO_5045048521" description="Entericidin EcnAB" evidence="1">
    <location>
        <begin position="20"/>
        <end position="49"/>
    </location>
</feature>
<evidence type="ECO:0008006" key="4">
    <source>
        <dbReference type="Google" id="ProtNLM"/>
    </source>
</evidence>
<keyword evidence="3" id="KW-1185">Reference proteome</keyword>
<reference evidence="3" key="1">
    <citation type="submission" date="2021-02" db="EMBL/GenBank/DDBJ databases">
        <title>Sulfurospirillum tamanensis sp. nov.</title>
        <authorList>
            <person name="Merkel A.Y."/>
        </authorList>
    </citation>
    <scope>NUCLEOTIDE SEQUENCE [LARGE SCALE GENOMIC DNA]</scope>
    <source>
        <strain evidence="3">T05b</strain>
    </source>
</reference>
<protein>
    <recommendedName>
        <fullName evidence="4">Entericidin EcnAB</fullName>
    </recommendedName>
</protein>
<proteinExistence type="predicted"/>
<dbReference type="RefSeq" id="WP_205458636.1">
    <property type="nucleotide sequence ID" value="NZ_JAFHKK010000007.1"/>
</dbReference>
<evidence type="ECO:0000256" key="1">
    <source>
        <dbReference type="SAM" id="SignalP"/>
    </source>
</evidence>
<dbReference type="EMBL" id="JAFHKK010000007">
    <property type="protein sequence ID" value="MBN2964087.1"/>
    <property type="molecule type" value="Genomic_DNA"/>
</dbReference>
<keyword evidence="1" id="KW-0732">Signal</keyword>
<reference evidence="2 3" key="3">
    <citation type="submission" date="2021-02" db="EMBL/GenBank/DDBJ databases">
        <authorList>
            <person name="Merkel A.Y."/>
        </authorList>
    </citation>
    <scope>NUCLEOTIDE SEQUENCE [LARGE SCALE GENOMIC DNA]</scope>
    <source>
        <strain evidence="2 3">T05b</strain>
    </source>
</reference>
<gene>
    <name evidence="2" type="ORF">JWV37_04780</name>
</gene>
<evidence type="ECO:0000313" key="3">
    <source>
        <dbReference type="Proteomes" id="UP000703590"/>
    </source>
</evidence>
<dbReference type="PROSITE" id="PS51257">
    <property type="entry name" value="PROKAR_LIPOPROTEIN"/>
    <property type="match status" value="1"/>
</dbReference>
<name>A0ABS2WR34_9BACT</name>